<sequence length="290" mass="32851">MVNRSLCSLFLLIFISCATQADILHQDNDTNSFDDDYSSFDYISLSTKENRTPVESYYLGIAYLRNYDHVLEATNNCKAFENFEFAADNNIVDAIFVLGTMYYNGACVERDVDKAGELFIEAGSKGYVQAQALLARAYWGENTRDLFVTDLAEAKKWLKKAAENGDAPSAIGLAYFYEHGLAGDENPSLAFKWRLKASSLPYGEFSLGYFQPLGRYYEKGYGTEVDLIQAYKYYDLSGSIGGAGRSRLSKKMTNEQIAEARQQSRQWQEEHRHFNPGYNGLQRQSDGSYR</sequence>
<dbReference type="InterPro" id="IPR006597">
    <property type="entry name" value="Sel1-like"/>
</dbReference>
<dbReference type="RefSeq" id="WP_341542082.1">
    <property type="nucleotide sequence ID" value="NZ_JBAKAP010000005.1"/>
</dbReference>
<evidence type="ECO:0000313" key="4">
    <source>
        <dbReference type="Proteomes" id="UP001378242"/>
    </source>
</evidence>
<dbReference type="Gene3D" id="1.25.40.10">
    <property type="entry name" value="Tetratricopeptide repeat domain"/>
    <property type="match status" value="1"/>
</dbReference>
<accession>A0ABU9GFX1</accession>
<dbReference type="SMART" id="SM00671">
    <property type="entry name" value="SEL1"/>
    <property type="match status" value="4"/>
</dbReference>
<feature type="chain" id="PRO_5046985448" evidence="2">
    <location>
        <begin position="22"/>
        <end position="290"/>
    </location>
</feature>
<evidence type="ECO:0000313" key="3">
    <source>
        <dbReference type="EMBL" id="MEL0616352.1"/>
    </source>
</evidence>
<proteinExistence type="predicted"/>
<protein>
    <submittedName>
        <fullName evidence="3">Tetratricopeptide repeat protein</fullName>
    </submittedName>
</protein>
<organism evidence="3 4">
    <name type="scientific">Cobetia marina</name>
    <name type="common">Deleya marina</name>
    <dbReference type="NCBI Taxonomy" id="28258"/>
    <lineage>
        <taxon>Bacteria</taxon>
        <taxon>Pseudomonadati</taxon>
        <taxon>Pseudomonadota</taxon>
        <taxon>Gammaproteobacteria</taxon>
        <taxon>Oceanospirillales</taxon>
        <taxon>Halomonadaceae</taxon>
        <taxon>Cobetia</taxon>
    </lineage>
</organism>
<name>A0ABU9GFX1_COBMA</name>
<reference evidence="3 4" key="1">
    <citation type="submission" date="2024-02" db="EMBL/GenBank/DDBJ databases">
        <title>Bacteria isolated from the canopy kelp, Nereocystis luetkeana.</title>
        <authorList>
            <person name="Pfister C.A."/>
            <person name="Younker I.T."/>
            <person name="Light S.H."/>
        </authorList>
    </citation>
    <scope>NUCLEOTIDE SEQUENCE [LARGE SCALE GENOMIC DNA]</scope>
    <source>
        <strain evidence="3 4">TI.5.07</strain>
    </source>
</reference>
<dbReference type="Proteomes" id="UP001378242">
    <property type="component" value="Unassembled WGS sequence"/>
</dbReference>
<dbReference type="InterPro" id="IPR050767">
    <property type="entry name" value="Sel1_AlgK"/>
</dbReference>
<feature type="signal peptide" evidence="2">
    <location>
        <begin position="1"/>
        <end position="21"/>
    </location>
</feature>
<comment type="caution">
    <text evidence="3">The sequence shown here is derived from an EMBL/GenBank/DDBJ whole genome shotgun (WGS) entry which is preliminary data.</text>
</comment>
<dbReference type="Pfam" id="PF08238">
    <property type="entry name" value="Sel1"/>
    <property type="match status" value="4"/>
</dbReference>
<dbReference type="PANTHER" id="PTHR11102">
    <property type="entry name" value="SEL-1-LIKE PROTEIN"/>
    <property type="match status" value="1"/>
</dbReference>
<keyword evidence="2" id="KW-0732">Signal</keyword>
<feature type="compositionally biased region" description="Polar residues" evidence="1">
    <location>
        <begin position="281"/>
        <end position="290"/>
    </location>
</feature>
<evidence type="ECO:0000256" key="1">
    <source>
        <dbReference type="SAM" id="MobiDB-lite"/>
    </source>
</evidence>
<dbReference type="EMBL" id="JBAKAP010000005">
    <property type="protein sequence ID" value="MEL0616352.1"/>
    <property type="molecule type" value="Genomic_DNA"/>
</dbReference>
<dbReference type="InterPro" id="IPR011990">
    <property type="entry name" value="TPR-like_helical_dom_sf"/>
</dbReference>
<dbReference type="PANTHER" id="PTHR11102:SF160">
    <property type="entry name" value="ERAD-ASSOCIATED E3 UBIQUITIN-PROTEIN LIGASE COMPONENT HRD3"/>
    <property type="match status" value="1"/>
</dbReference>
<feature type="region of interest" description="Disordered" evidence="1">
    <location>
        <begin position="252"/>
        <end position="290"/>
    </location>
</feature>
<gene>
    <name evidence="3" type="ORF">V6243_05860</name>
</gene>
<evidence type="ECO:0000256" key="2">
    <source>
        <dbReference type="SAM" id="SignalP"/>
    </source>
</evidence>
<keyword evidence="4" id="KW-1185">Reference proteome</keyword>
<dbReference type="PROSITE" id="PS51257">
    <property type="entry name" value="PROKAR_LIPOPROTEIN"/>
    <property type="match status" value="1"/>
</dbReference>
<dbReference type="SUPFAM" id="SSF81901">
    <property type="entry name" value="HCP-like"/>
    <property type="match status" value="1"/>
</dbReference>